<dbReference type="Pfam" id="PF21028">
    <property type="entry name" value="DUF1285_C"/>
    <property type="match status" value="1"/>
</dbReference>
<dbReference type="InterPro" id="IPR048341">
    <property type="entry name" value="DUF1285_N"/>
</dbReference>
<sequence>MSVKSGILEQAKAASKKGPPPVHLWNPDYCGEMDMRIARDGTWFHEGTPIGRAPLVKLFASILKLEEGRYYLVTPVEKLGIQVEDAPFIAVDFQIENQGPDQRITFTTNVGDEVTAGPDNPLRMNPDPGGAPYVMVRRGLEARVDRKSFYRLVEVGTTQAHEGEDWFGLMSGGVFFPVARASDLAG</sequence>
<accession>A0A918IQF7</accession>
<evidence type="ECO:0000313" key="4">
    <source>
        <dbReference type="Proteomes" id="UP000628984"/>
    </source>
</evidence>
<feature type="domain" description="DUF1285" evidence="1">
    <location>
        <begin position="20"/>
        <end position="86"/>
    </location>
</feature>
<dbReference type="Gene3D" id="3.10.540.10">
    <property type="entry name" value="duf1285 like domain"/>
    <property type="match status" value="1"/>
</dbReference>
<dbReference type="AlphaFoldDB" id="A0A918IQF7"/>
<dbReference type="Proteomes" id="UP000628984">
    <property type="component" value="Unassembled WGS sequence"/>
</dbReference>
<evidence type="ECO:0000259" key="2">
    <source>
        <dbReference type="Pfam" id="PF21028"/>
    </source>
</evidence>
<evidence type="ECO:0008006" key="5">
    <source>
        <dbReference type="Google" id="ProtNLM"/>
    </source>
</evidence>
<comment type="caution">
    <text evidence="3">The sequence shown here is derived from an EMBL/GenBank/DDBJ whole genome shotgun (WGS) entry which is preliminary data.</text>
</comment>
<reference evidence="3" key="2">
    <citation type="submission" date="2020-09" db="EMBL/GenBank/DDBJ databases">
        <authorList>
            <person name="Sun Q."/>
            <person name="Kim S."/>
        </authorList>
    </citation>
    <scope>NUCLEOTIDE SEQUENCE</scope>
    <source>
        <strain evidence="3">KCTC 23714</strain>
    </source>
</reference>
<dbReference type="Gene3D" id="2.20.70.10">
    <property type="match status" value="1"/>
</dbReference>
<dbReference type="PIRSF" id="PIRSF029557">
    <property type="entry name" value="UCP029557"/>
    <property type="match status" value="1"/>
</dbReference>
<dbReference type="InterPro" id="IPR010707">
    <property type="entry name" value="DUF1285"/>
</dbReference>
<proteinExistence type="predicted"/>
<dbReference type="EMBL" id="BMYQ01000003">
    <property type="protein sequence ID" value="GGW27125.1"/>
    <property type="molecule type" value="Genomic_DNA"/>
</dbReference>
<gene>
    <name evidence="3" type="ORF">GCM10011452_14460</name>
</gene>
<organism evidence="3 4">
    <name type="scientific">Gemmobacter lanyuensis</name>
    <dbReference type="NCBI Taxonomy" id="1054497"/>
    <lineage>
        <taxon>Bacteria</taxon>
        <taxon>Pseudomonadati</taxon>
        <taxon>Pseudomonadota</taxon>
        <taxon>Alphaproteobacteria</taxon>
        <taxon>Rhodobacterales</taxon>
        <taxon>Paracoccaceae</taxon>
        <taxon>Gemmobacter</taxon>
    </lineage>
</organism>
<dbReference type="RefSeq" id="WP_189633182.1">
    <property type="nucleotide sequence ID" value="NZ_BMYQ01000003.1"/>
</dbReference>
<keyword evidence="4" id="KW-1185">Reference proteome</keyword>
<name>A0A918IQF7_9RHOB</name>
<dbReference type="InterPro" id="IPR048342">
    <property type="entry name" value="DUF1285_C"/>
</dbReference>
<evidence type="ECO:0000313" key="3">
    <source>
        <dbReference type="EMBL" id="GGW27125.1"/>
    </source>
</evidence>
<feature type="domain" description="DUF1285" evidence="2">
    <location>
        <begin position="87"/>
        <end position="178"/>
    </location>
</feature>
<dbReference type="InterPro" id="IPR023361">
    <property type="entry name" value="DUF1285_beta_roll_sf"/>
</dbReference>
<evidence type="ECO:0000259" key="1">
    <source>
        <dbReference type="Pfam" id="PF06938"/>
    </source>
</evidence>
<dbReference type="Pfam" id="PF06938">
    <property type="entry name" value="DUF1285_N"/>
    <property type="match status" value="1"/>
</dbReference>
<dbReference type="Gene3D" id="2.30.270.10">
    <property type="entry name" value="duf1285 protein"/>
    <property type="match status" value="1"/>
</dbReference>
<protein>
    <recommendedName>
        <fullName evidence="5">DUF1285 domain-containing protein</fullName>
    </recommendedName>
</protein>
<reference evidence="3" key="1">
    <citation type="journal article" date="2014" name="Int. J. Syst. Evol. Microbiol.">
        <title>Complete genome sequence of Corynebacterium casei LMG S-19264T (=DSM 44701T), isolated from a smear-ripened cheese.</title>
        <authorList>
            <consortium name="US DOE Joint Genome Institute (JGI-PGF)"/>
            <person name="Walter F."/>
            <person name="Albersmeier A."/>
            <person name="Kalinowski J."/>
            <person name="Ruckert C."/>
        </authorList>
    </citation>
    <scope>NUCLEOTIDE SEQUENCE</scope>
    <source>
        <strain evidence="3">KCTC 23714</strain>
    </source>
</reference>